<sequence>MEIVEPNTCIRGCCTSESIPLHLPPSSFTLLSPIAKGSESVVYEAILHGRRVAAKKPILSTSDDLDKFHRHLQLLCNLDHPGVAKLVAAHAKPPNYLFFFEFYEAGNLADKLHVEEWSPSIGQVLTITLHLEYKKDLRQVNLHNWRSSGKPTGGFHKKNMVGTLIYMAPEILRKEMYTEKSDIYSFGILINELLTGVVPYTDLRAEAQAHTVLEMNYTEQQLTAAIVSSGLRPALAETGLHVPKSLLALIQNCWGADPSKRPSLDDVVLELESLWELEREKQQSCFLETTSIARSDKDEVEIKHTRDYGDNVDWSSQGECLSKKSSLSTVPDLKSWSSSTDGPSRYVPIVSWGSFATCGRRESMEDTHFLMPHMCNEENIHLFAIFDGHRGAAAAEFSAKALPGLIQSLSSTSAEEALSQAFVRTDLAFRNELHSHRQTNRVSQKDWHPGCTAIASLLVDNKIFVANVGDSRAILCRAGCPFALSKAHLATCIEERNRVTGEGGRIEWLVDKWRVAPAGLQVTRSIGDDDLKPAVTAEPEISETILSADDEFLVMASDGLWDVMNDEEVIGIIRDTVKEPSMCSKRLATEAAARGSGDNITVIVVFLRPVSTAERIY</sequence>
<evidence type="ECO:0000313" key="3">
    <source>
        <dbReference type="Proteomes" id="UP000504610"/>
    </source>
</evidence>
<dbReference type="InterPro" id="IPR001932">
    <property type="entry name" value="PPM-type_phosphatase-like_dom"/>
</dbReference>
<dbReference type="RefSeq" id="XP_056860571.1">
    <property type="nucleotide sequence ID" value="XM_057004591.1"/>
</dbReference>
<dbReference type="SMART" id="SM00331">
    <property type="entry name" value="PP2C_SIG"/>
    <property type="match status" value="1"/>
</dbReference>
<dbReference type="Gene3D" id="3.60.40.10">
    <property type="entry name" value="PPM-type phosphatase domain"/>
    <property type="match status" value="1"/>
</dbReference>
<dbReference type="Gene3D" id="1.10.510.10">
    <property type="entry name" value="Transferase(Phosphotransferase) domain 1"/>
    <property type="match status" value="2"/>
</dbReference>
<dbReference type="Pfam" id="PF00069">
    <property type="entry name" value="Pkinase"/>
    <property type="match status" value="1"/>
</dbReference>
<organism evidence="3 4">
    <name type="scientific">Raphanus sativus</name>
    <name type="common">Radish</name>
    <name type="synonym">Raphanus raphanistrum var. sativus</name>
    <dbReference type="NCBI Taxonomy" id="3726"/>
    <lineage>
        <taxon>Eukaryota</taxon>
        <taxon>Viridiplantae</taxon>
        <taxon>Streptophyta</taxon>
        <taxon>Embryophyta</taxon>
        <taxon>Tracheophyta</taxon>
        <taxon>Spermatophyta</taxon>
        <taxon>Magnoliopsida</taxon>
        <taxon>eudicotyledons</taxon>
        <taxon>Gunneridae</taxon>
        <taxon>Pentapetalae</taxon>
        <taxon>rosids</taxon>
        <taxon>malvids</taxon>
        <taxon>Brassicales</taxon>
        <taxon>Brassicaceae</taxon>
        <taxon>Brassiceae</taxon>
        <taxon>Raphanus</taxon>
    </lineage>
</organism>
<dbReference type="GO" id="GO:0004722">
    <property type="term" value="F:protein serine/threonine phosphatase activity"/>
    <property type="evidence" value="ECO:0007669"/>
    <property type="project" value="InterPro"/>
</dbReference>
<dbReference type="AlphaFoldDB" id="A0A9W3D9N5"/>
<dbReference type="InterPro" id="IPR011009">
    <property type="entry name" value="Kinase-like_dom_sf"/>
</dbReference>
<accession>A0A9W3D9N5</accession>
<dbReference type="GeneID" id="108847328"/>
<keyword evidence="3" id="KW-1185">Reference proteome</keyword>
<dbReference type="Proteomes" id="UP000504610">
    <property type="component" value="Chromosome 3"/>
</dbReference>
<dbReference type="PROSITE" id="PS50011">
    <property type="entry name" value="PROTEIN_KINASE_DOM"/>
    <property type="match status" value="1"/>
</dbReference>
<dbReference type="InterPro" id="IPR015655">
    <property type="entry name" value="PP2C"/>
</dbReference>
<evidence type="ECO:0000313" key="4">
    <source>
        <dbReference type="RefSeq" id="XP_056860571.1"/>
    </source>
</evidence>
<dbReference type="SMART" id="SM00332">
    <property type="entry name" value="PP2Cc"/>
    <property type="match status" value="1"/>
</dbReference>
<dbReference type="GO" id="GO:0004672">
    <property type="term" value="F:protein kinase activity"/>
    <property type="evidence" value="ECO:0007669"/>
    <property type="project" value="InterPro"/>
</dbReference>
<dbReference type="Pfam" id="PF07714">
    <property type="entry name" value="PK_Tyr_Ser-Thr"/>
    <property type="match status" value="1"/>
</dbReference>
<dbReference type="InterPro" id="IPR036457">
    <property type="entry name" value="PPM-type-like_dom_sf"/>
</dbReference>
<dbReference type="FunFam" id="3.60.40.10:FF:000035">
    <property type="entry name" value="Leucine rich repeat protein phosphatase 2c domain containing protein"/>
    <property type="match status" value="1"/>
</dbReference>
<dbReference type="SUPFAM" id="SSF56112">
    <property type="entry name" value="Protein kinase-like (PK-like)"/>
    <property type="match status" value="1"/>
</dbReference>
<feature type="domain" description="Protein kinase" evidence="1">
    <location>
        <begin position="28"/>
        <end position="274"/>
    </location>
</feature>
<dbReference type="Pfam" id="PF00481">
    <property type="entry name" value="PP2C"/>
    <property type="match status" value="1"/>
</dbReference>
<protein>
    <submittedName>
        <fullName evidence="4">Protein kinase and PP2C-like domain-containing protein isoform X2</fullName>
    </submittedName>
</protein>
<reference evidence="3" key="1">
    <citation type="journal article" date="2019" name="Database">
        <title>The radish genome database (RadishGD): an integrated information resource for radish genomics.</title>
        <authorList>
            <person name="Yu H.J."/>
            <person name="Baek S."/>
            <person name="Lee Y.J."/>
            <person name="Cho A."/>
            <person name="Mun J.H."/>
        </authorList>
    </citation>
    <scope>NUCLEOTIDE SEQUENCE [LARGE SCALE GENOMIC DNA]</scope>
    <source>
        <strain evidence="3">cv. WK10039</strain>
    </source>
</reference>
<dbReference type="GO" id="GO:0005524">
    <property type="term" value="F:ATP binding"/>
    <property type="evidence" value="ECO:0007669"/>
    <property type="project" value="InterPro"/>
</dbReference>
<dbReference type="PANTHER" id="PTHR47992">
    <property type="entry name" value="PROTEIN PHOSPHATASE"/>
    <property type="match status" value="1"/>
</dbReference>
<proteinExistence type="predicted"/>
<dbReference type="InterPro" id="IPR000719">
    <property type="entry name" value="Prot_kinase_dom"/>
</dbReference>
<dbReference type="PROSITE" id="PS51746">
    <property type="entry name" value="PPM_2"/>
    <property type="match status" value="1"/>
</dbReference>
<feature type="domain" description="PPM-type phosphatase" evidence="2">
    <location>
        <begin position="351"/>
        <end position="607"/>
    </location>
</feature>
<dbReference type="SUPFAM" id="SSF81606">
    <property type="entry name" value="PP2C-like"/>
    <property type="match status" value="1"/>
</dbReference>
<reference evidence="4" key="2">
    <citation type="submission" date="2025-08" db="UniProtKB">
        <authorList>
            <consortium name="RefSeq"/>
        </authorList>
    </citation>
    <scope>IDENTIFICATION</scope>
    <source>
        <tissue evidence="4">Leaf</tissue>
    </source>
</reference>
<gene>
    <name evidence="4" type="primary">LOC108847328</name>
</gene>
<name>A0A9W3D9N5_RAPSA</name>
<evidence type="ECO:0000259" key="2">
    <source>
        <dbReference type="PROSITE" id="PS51746"/>
    </source>
</evidence>
<dbReference type="InterPro" id="IPR001245">
    <property type="entry name" value="Ser-Thr/Tyr_kinase_cat_dom"/>
</dbReference>
<evidence type="ECO:0000259" key="1">
    <source>
        <dbReference type="PROSITE" id="PS50011"/>
    </source>
</evidence>
<dbReference type="CDD" id="cd00143">
    <property type="entry name" value="PP2Cc"/>
    <property type="match status" value="1"/>
</dbReference>